<organism evidence="10 11">
    <name type="scientific">Macrophomina phaseolina</name>
    <dbReference type="NCBI Taxonomy" id="35725"/>
    <lineage>
        <taxon>Eukaryota</taxon>
        <taxon>Fungi</taxon>
        <taxon>Dikarya</taxon>
        <taxon>Ascomycota</taxon>
        <taxon>Pezizomycotina</taxon>
        <taxon>Dothideomycetes</taxon>
        <taxon>Dothideomycetes incertae sedis</taxon>
        <taxon>Botryosphaeriales</taxon>
        <taxon>Botryosphaeriaceae</taxon>
        <taxon>Macrophomina</taxon>
    </lineage>
</organism>
<evidence type="ECO:0000313" key="10">
    <source>
        <dbReference type="EMBL" id="KAH7062253.1"/>
    </source>
</evidence>
<sequence length="883" mass="99090">MPRVLSYTPAWLSRGAPGFEVFSQASSKSKSPRKFTNGTSKQHKPGPKRTIAHRGNEILVVVGNEIRWANLLHLRERGLPKDRRDFGRSWRASRDARELTEELEEGQAYRTLKTNVSGEITELSISPNEDYMAICTSHTIHIALLPDSAHLCAEDTGPIKLKTFQLGPTAHVLDQAPLASALWHPLGRHGRCLVTVTADANVRLWEFNRENRVSFSEPELAIDLKKLASGVDSMEDFRASRIGDKTGFTPDSFEMAVAAATFGTTGKKAERGWGPMTLWVAMKNGDIYALCPLLPRQWQYTTQHAPLEYLRSLALPIQTRVETLGSSDDDDFEQQTLDQQAEWFENIRYEVEDDAKTHETIEIYSRPPAPGPIPRLQGPFIPDPDLEIDYDLTDIIIITPREAELDESELGEVIGDREDPNVTVICVVTSQGKMHIFIDFEGVEGQWLPREQATTIIPNYDCPQLLFFETVEFQTPDDGETTCNPVLTGDAKGGSSVFISTETGVYYVSLTAWFRPLQDELSNPKSDGAGMRIDAIMRGSGSLLESIIQYRQDQHGDLLQSTSATITIANTELGYFLLTSEGSQPHAAVLDSPETDYYGDGYGLVPNGDYEAERINIPEPWPAYQPPSSLFEYQSQLPKMLEAVPERHRFMLKQEIRLSTATLDILTKAHRVLVSETQQLGQAASSLYTRCQRLQDELRDQIRKANDVAQQIESITGDDEEYAQDSEDRAVGSAKVESRIDKVKAKQKELIERTERLRNKLNKAGTRELSDKERAWFAEVDKMKQALVNASGAERNEDDEDDVEPTVVKRLQQVKELKDDLIQQASELQDTVAEEQAETGVRVPSEFRKAKVKQIMELLERETAMVEAATKKLRKLTVGATGY</sequence>
<keyword evidence="11" id="KW-1185">Reference proteome</keyword>
<evidence type="ECO:0000256" key="4">
    <source>
        <dbReference type="ARBA" id="ARBA00022927"/>
    </source>
</evidence>
<dbReference type="PANTHER" id="PTHR13257">
    <property type="entry name" value="NUCLEOPORIN NUP84-RELATED"/>
    <property type="match status" value="1"/>
</dbReference>
<dbReference type="EMBL" id="JAGTJR010000003">
    <property type="protein sequence ID" value="KAH7062253.1"/>
    <property type="molecule type" value="Genomic_DNA"/>
</dbReference>
<feature type="compositionally biased region" description="Polar residues" evidence="9">
    <location>
        <begin position="23"/>
        <end position="40"/>
    </location>
</feature>
<evidence type="ECO:0000256" key="6">
    <source>
        <dbReference type="ARBA" id="ARBA00023132"/>
    </source>
</evidence>
<dbReference type="InterPro" id="IPR036322">
    <property type="entry name" value="WD40_repeat_dom_sf"/>
</dbReference>
<dbReference type="InterPro" id="IPR015943">
    <property type="entry name" value="WD40/YVTN_repeat-like_dom_sf"/>
</dbReference>
<keyword evidence="5" id="KW-0811">Translocation</keyword>
<accession>A0ABQ8GPZ6</accession>
<keyword evidence="3" id="KW-0509">mRNA transport</keyword>
<feature type="coiled-coil region" evidence="8">
    <location>
        <begin position="811"/>
        <end position="838"/>
    </location>
</feature>
<evidence type="ECO:0000256" key="1">
    <source>
        <dbReference type="ARBA" id="ARBA00004567"/>
    </source>
</evidence>
<dbReference type="Gene3D" id="2.130.10.10">
    <property type="entry name" value="YVTN repeat-like/Quinoprotein amine dehydrogenase"/>
    <property type="match status" value="1"/>
</dbReference>
<feature type="region of interest" description="Disordered" evidence="9">
    <location>
        <begin position="23"/>
        <end position="50"/>
    </location>
</feature>
<evidence type="ECO:0000313" key="11">
    <source>
        <dbReference type="Proteomes" id="UP000774617"/>
    </source>
</evidence>
<evidence type="ECO:0000256" key="7">
    <source>
        <dbReference type="ARBA" id="ARBA00023242"/>
    </source>
</evidence>
<keyword evidence="6" id="KW-0906">Nuclear pore complex</keyword>
<feature type="coiled-coil region" evidence="8">
    <location>
        <begin position="691"/>
        <end position="764"/>
    </location>
</feature>
<comment type="subcellular location">
    <subcellularLocation>
        <location evidence="1">Nucleus</location>
        <location evidence="1">Nuclear pore complex</location>
    </subcellularLocation>
</comment>
<dbReference type="InterPro" id="IPR037700">
    <property type="entry name" value="NUP88/NUP82"/>
</dbReference>
<feature type="compositionally biased region" description="Basic residues" evidence="9">
    <location>
        <begin position="41"/>
        <end position="50"/>
    </location>
</feature>
<keyword evidence="4" id="KW-0653">Protein transport</keyword>
<evidence type="ECO:0000256" key="5">
    <source>
        <dbReference type="ARBA" id="ARBA00023010"/>
    </source>
</evidence>
<keyword evidence="8" id="KW-0175">Coiled coil</keyword>
<keyword evidence="7" id="KW-0539">Nucleus</keyword>
<protein>
    <submittedName>
        <fullName evidence="10">Uncharacterized protein</fullName>
    </submittedName>
</protein>
<proteinExistence type="predicted"/>
<dbReference type="Proteomes" id="UP000774617">
    <property type="component" value="Unassembled WGS sequence"/>
</dbReference>
<keyword evidence="2" id="KW-0813">Transport</keyword>
<evidence type="ECO:0000256" key="9">
    <source>
        <dbReference type="SAM" id="MobiDB-lite"/>
    </source>
</evidence>
<gene>
    <name evidence="10" type="ORF">B0J12DRAFT_781647</name>
</gene>
<evidence type="ECO:0000256" key="2">
    <source>
        <dbReference type="ARBA" id="ARBA00022448"/>
    </source>
</evidence>
<evidence type="ECO:0000256" key="3">
    <source>
        <dbReference type="ARBA" id="ARBA00022816"/>
    </source>
</evidence>
<name>A0ABQ8GPZ6_9PEZI</name>
<comment type="caution">
    <text evidence="10">The sequence shown here is derived from an EMBL/GenBank/DDBJ whole genome shotgun (WGS) entry which is preliminary data.</text>
</comment>
<reference evidence="10 11" key="1">
    <citation type="journal article" date="2021" name="Nat. Commun.">
        <title>Genetic determinants of endophytism in the Arabidopsis root mycobiome.</title>
        <authorList>
            <person name="Mesny F."/>
            <person name="Miyauchi S."/>
            <person name="Thiergart T."/>
            <person name="Pickel B."/>
            <person name="Atanasova L."/>
            <person name="Karlsson M."/>
            <person name="Huettel B."/>
            <person name="Barry K.W."/>
            <person name="Haridas S."/>
            <person name="Chen C."/>
            <person name="Bauer D."/>
            <person name="Andreopoulos W."/>
            <person name="Pangilinan J."/>
            <person name="LaButti K."/>
            <person name="Riley R."/>
            <person name="Lipzen A."/>
            <person name="Clum A."/>
            <person name="Drula E."/>
            <person name="Henrissat B."/>
            <person name="Kohler A."/>
            <person name="Grigoriev I.V."/>
            <person name="Martin F.M."/>
            <person name="Hacquard S."/>
        </authorList>
    </citation>
    <scope>NUCLEOTIDE SEQUENCE [LARGE SCALE GENOMIC DNA]</scope>
    <source>
        <strain evidence="10 11">MPI-SDFR-AT-0080</strain>
    </source>
</reference>
<evidence type="ECO:0000256" key="8">
    <source>
        <dbReference type="SAM" id="Coils"/>
    </source>
</evidence>
<dbReference type="PANTHER" id="PTHR13257:SF0">
    <property type="entry name" value="NUCLEAR PORE COMPLEX PROTEIN NUP88"/>
    <property type="match status" value="1"/>
</dbReference>
<dbReference type="SUPFAM" id="SSF50978">
    <property type="entry name" value="WD40 repeat-like"/>
    <property type="match status" value="1"/>
</dbReference>